<evidence type="ECO:0000313" key="1">
    <source>
        <dbReference type="EMBL" id="KFB72236.1"/>
    </source>
</evidence>
<reference evidence="1 2" key="1">
    <citation type="submission" date="2014-02" db="EMBL/GenBank/DDBJ databases">
        <title>Expanding our view of genomic diversity in Candidatus Accumulibacter clades.</title>
        <authorList>
            <person name="Skennerton C.T."/>
            <person name="Barr J.J."/>
            <person name="Slater F.R."/>
            <person name="Bond P.L."/>
            <person name="Tyson G.W."/>
        </authorList>
    </citation>
    <scope>NUCLEOTIDE SEQUENCE [LARGE SCALE GENOMIC DNA]</scope>
    <source>
        <strain evidence="2">BA-91</strain>
    </source>
</reference>
<name>A0A080LUM5_9PROT</name>
<dbReference type="Proteomes" id="UP000020077">
    <property type="component" value="Unassembled WGS sequence"/>
</dbReference>
<accession>A0A080LUM5</accession>
<dbReference type="EMBL" id="JDVG02000419">
    <property type="protein sequence ID" value="KFB72236.1"/>
    <property type="molecule type" value="Genomic_DNA"/>
</dbReference>
<gene>
    <name evidence="1" type="ORF">AW09_002573</name>
</gene>
<protein>
    <submittedName>
        <fullName evidence="1">Uncharacterized protein</fullName>
    </submittedName>
</protein>
<sequence>MHVMAAESAADETVCVTHAHHHRAEQRGATPYFAPGKFGRNPFALHQTPVFPPVRFEVLVEKFVVVGVDDVEVNPRRHAQVQRLKLAVDVVRVTDQNRPRDSFVNDHLHGTQHAIVFPFSENDASGCLLGLREDRFHDQAEVIDEFVQTFPIGFEILDGPARHPGCHGRLGNRRRNLANQAWIERIRNQILRSKVGVLFAIRLDRNLRLLDSRQFGDRPDCGQLHRFGNGGRADIKSTAKNEGKAQHVVDLVRVIRTASRNDRIVANRLHVFGPNFRIGIRQCHDQWCRRHSRHHLLLEDTTSRQPEEDVGTLDDFPERPCIGALGITPLDFVHVFDAALIDQTLDVGYPDVLDRNAQHHQQVQAGECSGAGPRGDQLDLMQFLALQEQTIENSRADDDCRAVLIVVKDRNLHSFAQFLLDMEALRRLDVFQVDATKSRFQGSDDFHQAIGIALLDFQVENVDIGELLEQHGLAFHHRFGGQRADRSEAKYRGTIGDDADQVGARGQRARFAR</sequence>
<evidence type="ECO:0000313" key="2">
    <source>
        <dbReference type="Proteomes" id="UP000020077"/>
    </source>
</evidence>
<dbReference type="AlphaFoldDB" id="A0A080LUM5"/>
<organism evidence="1 2">
    <name type="scientific">Candidatus Accumulibacter phosphatis</name>
    <dbReference type="NCBI Taxonomy" id="327160"/>
    <lineage>
        <taxon>Bacteria</taxon>
        <taxon>Pseudomonadati</taxon>
        <taxon>Pseudomonadota</taxon>
        <taxon>Betaproteobacteria</taxon>
        <taxon>Candidatus Accumulibacter</taxon>
    </lineage>
</organism>
<comment type="caution">
    <text evidence="1">The sequence shown here is derived from an EMBL/GenBank/DDBJ whole genome shotgun (WGS) entry which is preliminary data.</text>
</comment>
<proteinExistence type="predicted"/>